<gene>
    <name evidence="2" type="ORF">SAMN02745114_01489</name>
</gene>
<dbReference type="Pfam" id="PF13671">
    <property type="entry name" value="AAA_33"/>
    <property type="match status" value="1"/>
</dbReference>
<dbReference type="SUPFAM" id="SSF52540">
    <property type="entry name" value="P-loop containing nucleoside triphosphate hydrolases"/>
    <property type="match status" value="1"/>
</dbReference>
<dbReference type="InterPro" id="IPR027417">
    <property type="entry name" value="P-loop_NTPase"/>
</dbReference>
<evidence type="ECO:0000313" key="2">
    <source>
        <dbReference type="EMBL" id="SJZ74823.1"/>
    </source>
</evidence>
<dbReference type="AlphaFoldDB" id="A0A1T4N6N0"/>
<evidence type="ECO:0000256" key="1">
    <source>
        <dbReference type="SAM" id="Coils"/>
    </source>
</evidence>
<dbReference type="STRING" id="290054.SAMN02745114_01489"/>
<sequence length="302" mass="34986">MNRTVTFVIGTTASGKTTFIKNHFSDNRNTVILNIYDYQQAAYKEAGFGKHIPFRQEFKCLYKANENLLVDIIKTLQEGKDVVVEQTLYKAKRRIAYIDAIRNAVENIYIEVYVMCPSDSAWNTYINERKLDSSIQQLKSIAKEIDFPNPSEGFDKIYEVIDGNIGLRMDAPKPEIVDAAHKELSEEAQQMKQEEDKEKQRLELLESMNSRRFWHYCEICGAKTFCTAQEAFEAGWDYPPRIGYFGLLGPRTCGKCTLNDTLFIKVHQQAIPIVIEKTLTEKELQTWRRIKNEPESLLEEEK</sequence>
<reference evidence="2 3" key="1">
    <citation type="submission" date="2017-02" db="EMBL/GenBank/DDBJ databases">
        <authorList>
            <person name="Peterson S.W."/>
        </authorList>
    </citation>
    <scope>NUCLEOTIDE SEQUENCE [LARGE SCALE GENOMIC DNA]</scope>
    <source>
        <strain evidence="2 3">ATCC 51222</strain>
    </source>
</reference>
<dbReference type="EMBL" id="FUWW01000019">
    <property type="protein sequence ID" value="SJZ74823.1"/>
    <property type="molecule type" value="Genomic_DNA"/>
</dbReference>
<evidence type="ECO:0000313" key="3">
    <source>
        <dbReference type="Proteomes" id="UP000190657"/>
    </source>
</evidence>
<name>A0A1T4N6N0_9FIRM</name>
<keyword evidence="3" id="KW-1185">Reference proteome</keyword>
<accession>A0A1T4N6N0</accession>
<dbReference type="RefSeq" id="WP_159443437.1">
    <property type="nucleotide sequence ID" value="NZ_FUWW01000019.1"/>
</dbReference>
<protein>
    <submittedName>
        <fullName evidence="2">AAA domain-containing protein</fullName>
    </submittedName>
</protein>
<keyword evidence="1" id="KW-0175">Coiled coil</keyword>
<proteinExistence type="predicted"/>
<dbReference type="OrthoDB" id="2020977at2"/>
<feature type="coiled-coil region" evidence="1">
    <location>
        <begin position="177"/>
        <end position="208"/>
    </location>
</feature>
<dbReference type="Proteomes" id="UP000190657">
    <property type="component" value="Unassembled WGS sequence"/>
</dbReference>
<dbReference type="Gene3D" id="3.40.50.300">
    <property type="entry name" value="P-loop containing nucleotide triphosphate hydrolases"/>
    <property type="match status" value="1"/>
</dbReference>
<organism evidence="2 3">
    <name type="scientific">Eubacterium coprostanoligenes</name>
    <dbReference type="NCBI Taxonomy" id="290054"/>
    <lineage>
        <taxon>Bacteria</taxon>
        <taxon>Bacillati</taxon>
        <taxon>Bacillota</taxon>
        <taxon>Clostridia</taxon>
        <taxon>Eubacteriales</taxon>
        <taxon>Eubacteriaceae</taxon>
        <taxon>Eubacterium</taxon>
    </lineage>
</organism>